<organism evidence="1">
    <name type="scientific">Salmonella enterica</name>
    <name type="common">Salmonella choleraesuis</name>
    <dbReference type="NCBI Taxonomy" id="28901"/>
    <lineage>
        <taxon>Bacteria</taxon>
        <taxon>Pseudomonadati</taxon>
        <taxon>Pseudomonadota</taxon>
        <taxon>Gammaproteobacteria</taxon>
        <taxon>Enterobacterales</taxon>
        <taxon>Enterobacteriaceae</taxon>
        <taxon>Salmonella</taxon>
    </lineage>
</organism>
<accession>A0A7U7L8K6</accession>
<sequence length="101" mass="11322">MQHVDIRSQIITGAWEIDSDMKFCELHGDVAEVFNDATKSFVGVKYSPVLYVGKQVVSGCNYMFVCKQILSTEHKDTHVVKMVVYKPVAGKAEILSVEQLL</sequence>
<dbReference type="EMBL" id="AAACVH010000063">
    <property type="protein sequence ID" value="EAA8668079.1"/>
    <property type="molecule type" value="Genomic_DNA"/>
</dbReference>
<dbReference type="AlphaFoldDB" id="A0A7U7L8K6"/>
<comment type="caution">
    <text evidence="1">The sequence shown here is derived from an EMBL/GenBank/DDBJ whole genome shotgun (WGS) entry which is preliminary data.</text>
</comment>
<proteinExistence type="predicted"/>
<name>A0A7U7L8K6_SALER</name>
<dbReference type="Proteomes" id="UP000839834">
    <property type="component" value="Unassembled WGS sequence"/>
</dbReference>
<evidence type="ECO:0000313" key="1">
    <source>
        <dbReference type="EMBL" id="EAA8668079.1"/>
    </source>
</evidence>
<dbReference type="InterPro" id="IPR046350">
    <property type="entry name" value="Cystatin_sf"/>
</dbReference>
<gene>
    <name evidence="1" type="ORF">NL99_24720</name>
</gene>
<reference evidence="1" key="1">
    <citation type="submission" date="2018-08" db="EMBL/GenBank/DDBJ databases">
        <authorList>
            <consortium name="GenomeTrakr network: Whole genome sequencing for foodborne pathogen traceback"/>
        </authorList>
    </citation>
    <scope>NUCLEOTIDE SEQUENCE [LARGE SCALE GENOMIC DNA]</scope>
    <source>
        <strain evidence="1">FLUFL-367</strain>
    </source>
</reference>
<protein>
    <submittedName>
        <fullName evidence="1">Uncharacterized protein</fullName>
    </submittedName>
</protein>
<dbReference type="SUPFAM" id="SSF54403">
    <property type="entry name" value="Cystatin/monellin"/>
    <property type="match status" value="1"/>
</dbReference>